<dbReference type="SUPFAM" id="SSF143597">
    <property type="entry name" value="YojJ-like"/>
    <property type="match status" value="1"/>
</dbReference>
<name>A0A133U464_9EURY</name>
<evidence type="ECO:0000313" key="7">
    <source>
        <dbReference type="EMBL" id="KXA88980.1"/>
    </source>
</evidence>
<dbReference type="Gene3D" id="3.40.1700.10">
    <property type="entry name" value="DNA integrity scanning protein, DisA, N-terminal domain"/>
    <property type="match status" value="1"/>
</dbReference>
<dbReference type="InterPro" id="IPR003390">
    <property type="entry name" value="DNA_integrity_scan_DisA_N"/>
</dbReference>
<dbReference type="Proteomes" id="UP000070163">
    <property type="component" value="Unassembled WGS sequence"/>
</dbReference>
<dbReference type="PROSITE" id="PS51794">
    <property type="entry name" value="DAC"/>
    <property type="match status" value="1"/>
</dbReference>
<dbReference type="PANTHER" id="PTHR34185:SF1">
    <property type="entry name" value="DIADENYLATE CYCLASE"/>
    <property type="match status" value="1"/>
</dbReference>
<keyword evidence="2" id="KW-0808">Transferase</keyword>
<evidence type="ECO:0000256" key="1">
    <source>
        <dbReference type="ARBA" id="ARBA00000877"/>
    </source>
</evidence>
<dbReference type="GO" id="GO:0004016">
    <property type="term" value="F:adenylate cyclase activity"/>
    <property type="evidence" value="ECO:0007669"/>
    <property type="project" value="TreeGrafter"/>
</dbReference>
<comment type="caution">
    <text evidence="7">The sequence shown here is derived from an EMBL/GenBank/DDBJ whole genome shotgun (WGS) entry which is preliminary data.</text>
</comment>
<gene>
    <name evidence="7" type="ORF">AKJ57_06030</name>
</gene>
<keyword evidence="5" id="KW-0067">ATP-binding</keyword>
<sequence length="273" mass="29651">AEDIEADAILTLTESGRTYNFLRKKIKNMDVIAFTPNEDTYKELNEDPEAKAIDFTVRDPSRTGQIRHAVWRSLNDGLLSTKDVVVCLTGEIGSSKGTDTISVYLISEAESTLAGVIESDPVMNSIVEISTELGWKGREGEPVGTAFMVGDVDKVMSLSHQLGLNPFKGYEGIDVTDHSNWELIKRYAFLDGAFVLDGEGRLVAAGRYLNANVEVDLPSGLGTRHIAVASMTAATHSRGVTVSGTDGVIRIFSDGKILGEIDPRSRMLKEISI</sequence>
<evidence type="ECO:0000259" key="6">
    <source>
        <dbReference type="PROSITE" id="PS51794"/>
    </source>
</evidence>
<protein>
    <recommendedName>
        <fullName evidence="6">DAC domain-containing protein</fullName>
    </recommendedName>
</protein>
<dbReference type="InterPro" id="IPR014499">
    <property type="entry name" value="DAC_DacZ"/>
</dbReference>
<dbReference type="PANTHER" id="PTHR34185">
    <property type="entry name" value="DIADENYLATE CYCLASE"/>
    <property type="match status" value="1"/>
</dbReference>
<comment type="catalytic activity">
    <reaction evidence="1">
        <text>2 ATP = 3',3'-c-di-AMP + 2 diphosphate</text>
        <dbReference type="Rhea" id="RHEA:35655"/>
        <dbReference type="ChEBI" id="CHEBI:30616"/>
        <dbReference type="ChEBI" id="CHEBI:33019"/>
        <dbReference type="ChEBI" id="CHEBI:71500"/>
        <dbReference type="EC" id="2.7.7.85"/>
    </reaction>
</comment>
<keyword evidence="4" id="KW-0547">Nucleotide-binding</keyword>
<proteinExistence type="inferred from homology"/>
<dbReference type="GO" id="GO:0106408">
    <property type="term" value="F:diadenylate cyclase activity"/>
    <property type="evidence" value="ECO:0007669"/>
    <property type="project" value="UniProtKB-EC"/>
</dbReference>
<evidence type="ECO:0000256" key="4">
    <source>
        <dbReference type="ARBA" id="ARBA00022741"/>
    </source>
</evidence>
<dbReference type="GO" id="GO:0005524">
    <property type="term" value="F:ATP binding"/>
    <property type="evidence" value="ECO:0007669"/>
    <property type="project" value="UniProtKB-KW"/>
</dbReference>
<dbReference type="Pfam" id="PF02457">
    <property type="entry name" value="DAC"/>
    <property type="match status" value="1"/>
</dbReference>
<reference evidence="7 8" key="1">
    <citation type="journal article" date="2016" name="Sci. Rep.">
        <title>Metabolic traits of an uncultured archaeal lineage -MSBL1- from brine pools of the Red Sea.</title>
        <authorList>
            <person name="Mwirichia R."/>
            <person name="Alam I."/>
            <person name="Rashid M."/>
            <person name="Vinu M."/>
            <person name="Ba-Alawi W."/>
            <person name="Anthony Kamau A."/>
            <person name="Kamanda Ngugi D."/>
            <person name="Goker M."/>
            <person name="Klenk H.P."/>
            <person name="Bajic V."/>
            <person name="Stingl U."/>
        </authorList>
    </citation>
    <scope>NUCLEOTIDE SEQUENCE [LARGE SCALE GENOMIC DNA]</scope>
    <source>
        <strain evidence="7">SCGC-AAA259A05</strain>
    </source>
</reference>
<dbReference type="Gene3D" id="3.40.1380.20">
    <property type="entry name" value="Pyruvate kinase, C-terminal domain"/>
    <property type="match status" value="1"/>
</dbReference>
<dbReference type="InterPro" id="IPR050338">
    <property type="entry name" value="DisA"/>
</dbReference>
<evidence type="ECO:0000256" key="5">
    <source>
        <dbReference type="ARBA" id="ARBA00022840"/>
    </source>
</evidence>
<dbReference type="AlphaFoldDB" id="A0A133U464"/>
<dbReference type="InterPro" id="IPR036918">
    <property type="entry name" value="Pyrv_Knase_C_sf"/>
</dbReference>
<dbReference type="InterPro" id="IPR015795">
    <property type="entry name" value="Pyrv_Knase_C"/>
</dbReference>
<dbReference type="HAMAP" id="MF_00840">
    <property type="entry name" value="DacZ"/>
    <property type="match status" value="1"/>
</dbReference>
<keyword evidence="3" id="KW-0548">Nucleotidyltransferase</keyword>
<dbReference type="EMBL" id="LHXJ01000107">
    <property type="protein sequence ID" value="KXA88980.1"/>
    <property type="molecule type" value="Genomic_DNA"/>
</dbReference>
<evidence type="ECO:0000256" key="3">
    <source>
        <dbReference type="ARBA" id="ARBA00022695"/>
    </source>
</evidence>
<evidence type="ECO:0000256" key="2">
    <source>
        <dbReference type="ARBA" id="ARBA00022679"/>
    </source>
</evidence>
<dbReference type="InterPro" id="IPR036888">
    <property type="entry name" value="DNA_integrity_DisA_N_sf"/>
</dbReference>
<feature type="non-terminal residue" evidence="7">
    <location>
        <position position="1"/>
    </location>
</feature>
<accession>A0A133U464</accession>
<organism evidence="7 8">
    <name type="scientific">candidate division MSBL1 archaeon SCGC-AAA259A05</name>
    <dbReference type="NCBI Taxonomy" id="1698259"/>
    <lineage>
        <taxon>Archaea</taxon>
        <taxon>Methanobacteriati</taxon>
        <taxon>Methanobacteriota</taxon>
        <taxon>candidate division MSBL1</taxon>
    </lineage>
</organism>
<evidence type="ECO:0000313" key="8">
    <source>
        <dbReference type="Proteomes" id="UP000070163"/>
    </source>
</evidence>
<keyword evidence="8" id="KW-1185">Reference proteome</keyword>
<dbReference type="SUPFAM" id="SSF52935">
    <property type="entry name" value="PK C-terminal domain-like"/>
    <property type="match status" value="1"/>
</dbReference>
<dbReference type="Pfam" id="PF02887">
    <property type="entry name" value="PK_C"/>
    <property type="match status" value="1"/>
</dbReference>
<feature type="domain" description="DAC" evidence="6">
    <location>
        <begin position="106"/>
        <end position="263"/>
    </location>
</feature>